<sequence>MTENTTAPATPEIKLTTEQATLLLPVFAWLTRAETPKGGSARGTASFWSFVGGMRPSIAALVALHQMEELAGDVVITEELIEVPEIADYPATYVYAQGTGKQAKRYTTLRQYGMYLLAVDAEHPLAKTAGASVPDLTKWIKDVIPDAMDRIKAQREAARKAAERKAAGELLENTIKDLKAAIEVARTHGLDVTAQEAMLATFEAQQQATTSK</sequence>
<proteinExistence type="predicted"/>
<gene>
    <name evidence="1" type="ORF">GCM10012289_09320</name>
</gene>
<dbReference type="AlphaFoldDB" id="A0A918DFJ8"/>
<evidence type="ECO:0000313" key="2">
    <source>
        <dbReference type="Proteomes" id="UP000646523"/>
    </source>
</evidence>
<comment type="caution">
    <text evidence="1">The sequence shown here is derived from an EMBL/GenBank/DDBJ whole genome shotgun (WGS) entry which is preliminary data.</text>
</comment>
<reference evidence="1" key="1">
    <citation type="journal article" date="2014" name="Int. J. Syst. Evol. Microbiol.">
        <title>Complete genome sequence of Corynebacterium casei LMG S-19264T (=DSM 44701T), isolated from a smear-ripened cheese.</title>
        <authorList>
            <consortium name="US DOE Joint Genome Institute (JGI-PGF)"/>
            <person name="Walter F."/>
            <person name="Albersmeier A."/>
            <person name="Kalinowski J."/>
            <person name="Ruckert C."/>
        </authorList>
    </citation>
    <scope>NUCLEOTIDE SEQUENCE</scope>
    <source>
        <strain evidence="1">CGMCC 4.7368</strain>
    </source>
</reference>
<accession>A0A918DFJ8</accession>
<protein>
    <submittedName>
        <fullName evidence="1">Uncharacterized protein</fullName>
    </submittedName>
</protein>
<keyword evidence="2" id="KW-1185">Reference proteome</keyword>
<reference evidence="1" key="2">
    <citation type="submission" date="2020-09" db="EMBL/GenBank/DDBJ databases">
        <authorList>
            <person name="Sun Q."/>
            <person name="Zhou Y."/>
        </authorList>
    </citation>
    <scope>NUCLEOTIDE SEQUENCE</scope>
    <source>
        <strain evidence="1">CGMCC 4.7368</strain>
    </source>
</reference>
<evidence type="ECO:0000313" key="1">
    <source>
        <dbReference type="EMBL" id="GGO63125.1"/>
    </source>
</evidence>
<dbReference type="EMBL" id="BMNH01000002">
    <property type="protein sequence ID" value="GGO63125.1"/>
    <property type="molecule type" value="Genomic_DNA"/>
</dbReference>
<dbReference type="Proteomes" id="UP000646523">
    <property type="component" value="Unassembled WGS sequence"/>
</dbReference>
<dbReference type="RefSeq" id="WP_189122710.1">
    <property type="nucleotide sequence ID" value="NZ_BMNH01000002.1"/>
</dbReference>
<organism evidence="1 2">
    <name type="scientific">Nonomuraea cavernae</name>
    <dbReference type="NCBI Taxonomy" id="2045107"/>
    <lineage>
        <taxon>Bacteria</taxon>
        <taxon>Bacillati</taxon>
        <taxon>Actinomycetota</taxon>
        <taxon>Actinomycetes</taxon>
        <taxon>Streptosporangiales</taxon>
        <taxon>Streptosporangiaceae</taxon>
        <taxon>Nonomuraea</taxon>
    </lineage>
</organism>
<name>A0A918DFJ8_9ACTN</name>